<reference evidence="1 2" key="1">
    <citation type="journal article" date="2016" name="Sci. Rep.">
        <title>Genomic and phenotypic characterization of the species Acinetobacter venetianus.</title>
        <authorList>
            <person name="Fondi M."/>
            <person name="Maida I."/>
            <person name="Perrin E."/>
            <person name="Orlandini V."/>
            <person name="La Torre L."/>
            <person name="Bosi E."/>
            <person name="Negroni A."/>
            <person name="Zanaroli G."/>
            <person name="Fava F."/>
            <person name="Decorosi F."/>
            <person name="Giovannetti L."/>
            <person name="Viti C."/>
            <person name="Vaneechoutte M."/>
            <person name="Dijkshoorn L."/>
            <person name="Fani R."/>
        </authorList>
    </citation>
    <scope>NUCLEOTIDE SEQUENCE [LARGE SCALE GENOMIC DNA]</scope>
    <source>
        <strain evidence="1 2">LUH13518</strain>
    </source>
</reference>
<comment type="caution">
    <text evidence="1">The sequence shown here is derived from an EMBL/GenBank/DDBJ whole genome shotgun (WGS) entry which is preliminary data.</text>
</comment>
<dbReference type="Proteomes" id="UP000075544">
    <property type="component" value="Unassembled WGS sequence"/>
</dbReference>
<dbReference type="RefSeq" id="WP_061524391.1">
    <property type="nucleotide sequence ID" value="NZ_JRHX01000034.1"/>
</dbReference>
<organism evidence="1 2">
    <name type="scientific">Acinetobacter venetianus</name>
    <dbReference type="NCBI Taxonomy" id="52133"/>
    <lineage>
        <taxon>Bacteria</taxon>
        <taxon>Pseudomonadati</taxon>
        <taxon>Pseudomonadota</taxon>
        <taxon>Gammaproteobacteria</taxon>
        <taxon>Moraxellales</taxon>
        <taxon>Moraxellaceae</taxon>
        <taxon>Acinetobacter</taxon>
    </lineage>
</organism>
<dbReference type="EMBL" id="JRHX01000034">
    <property type="protein sequence ID" value="KXZ71657.1"/>
    <property type="molecule type" value="Genomic_DNA"/>
</dbReference>
<name>A0A150HX13_9GAMM</name>
<evidence type="ECO:0000313" key="2">
    <source>
        <dbReference type="Proteomes" id="UP000075544"/>
    </source>
</evidence>
<accession>A0A150HX13</accession>
<sequence length="136" mass="15520">MKNKVLFILCSLVFTGCQITDQKTHQQQEICKTLSEGYLKTQNQQTYEFWKLEQIPNQTEQNTLKLIYKKPNENGLVLTGLLLPTVELECTLKQQHIVVSVAQPTGKNLQVLEVILPKPTNDTPRNPDLVARSETQ</sequence>
<dbReference type="PROSITE" id="PS51257">
    <property type="entry name" value="PROKAR_LIPOPROTEIN"/>
    <property type="match status" value="1"/>
</dbReference>
<gene>
    <name evidence="1" type="ORF">AVENLUH13518_01233</name>
</gene>
<evidence type="ECO:0008006" key="3">
    <source>
        <dbReference type="Google" id="ProtNLM"/>
    </source>
</evidence>
<proteinExistence type="predicted"/>
<dbReference type="AlphaFoldDB" id="A0A150HX13"/>
<protein>
    <recommendedName>
        <fullName evidence="3">Lipoprotein</fullName>
    </recommendedName>
</protein>
<evidence type="ECO:0000313" key="1">
    <source>
        <dbReference type="EMBL" id="KXZ71657.1"/>
    </source>
</evidence>